<dbReference type="OrthoDB" id="10677668at2759"/>
<feature type="region of interest" description="Disordered" evidence="1">
    <location>
        <begin position="257"/>
        <end position="278"/>
    </location>
</feature>
<evidence type="ECO:0000256" key="1">
    <source>
        <dbReference type="SAM" id="MobiDB-lite"/>
    </source>
</evidence>
<proteinExistence type="predicted"/>
<accession>K0T347</accession>
<comment type="caution">
    <text evidence="2">The sequence shown here is derived from an EMBL/GenBank/DDBJ whole genome shotgun (WGS) entry which is preliminary data.</text>
</comment>
<evidence type="ECO:0000313" key="2">
    <source>
        <dbReference type="EMBL" id="EJK67726.1"/>
    </source>
</evidence>
<feature type="region of interest" description="Disordered" evidence="1">
    <location>
        <begin position="351"/>
        <end position="379"/>
    </location>
</feature>
<protein>
    <submittedName>
        <fullName evidence="2">Uncharacterized protein</fullName>
    </submittedName>
</protein>
<feature type="compositionally biased region" description="Polar residues" evidence="1">
    <location>
        <begin position="603"/>
        <end position="619"/>
    </location>
</feature>
<name>K0T347_THAOC</name>
<keyword evidence="3" id="KW-1185">Reference proteome</keyword>
<feature type="compositionally biased region" description="Basic and acidic residues" evidence="1">
    <location>
        <begin position="94"/>
        <end position="120"/>
    </location>
</feature>
<organism evidence="2 3">
    <name type="scientific">Thalassiosira oceanica</name>
    <name type="common">Marine diatom</name>
    <dbReference type="NCBI Taxonomy" id="159749"/>
    <lineage>
        <taxon>Eukaryota</taxon>
        <taxon>Sar</taxon>
        <taxon>Stramenopiles</taxon>
        <taxon>Ochrophyta</taxon>
        <taxon>Bacillariophyta</taxon>
        <taxon>Coscinodiscophyceae</taxon>
        <taxon>Thalassiosirophycidae</taxon>
        <taxon>Thalassiosirales</taxon>
        <taxon>Thalassiosiraceae</taxon>
        <taxon>Thalassiosira</taxon>
    </lineage>
</organism>
<feature type="region of interest" description="Disordered" evidence="1">
    <location>
        <begin position="533"/>
        <end position="642"/>
    </location>
</feature>
<feature type="region of interest" description="Disordered" evidence="1">
    <location>
        <begin position="14"/>
        <end position="55"/>
    </location>
</feature>
<evidence type="ECO:0000313" key="3">
    <source>
        <dbReference type="Proteomes" id="UP000266841"/>
    </source>
</evidence>
<feature type="compositionally biased region" description="Basic and acidic residues" evidence="1">
    <location>
        <begin position="25"/>
        <end position="49"/>
    </location>
</feature>
<dbReference type="AlphaFoldDB" id="K0T347"/>
<feature type="compositionally biased region" description="Polar residues" evidence="1">
    <location>
        <begin position="310"/>
        <end position="322"/>
    </location>
</feature>
<feature type="compositionally biased region" description="Basic and acidic residues" evidence="1">
    <location>
        <begin position="257"/>
        <end position="266"/>
    </location>
</feature>
<feature type="region of interest" description="Disordered" evidence="1">
    <location>
        <begin position="310"/>
        <end position="339"/>
    </location>
</feature>
<feature type="compositionally biased region" description="Basic residues" evidence="1">
    <location>
        <begin position="323"/>
        <end position="332"/>
    </location>
</feature>
<feature type="region of interest" description="Disordered" evidence="1">
    <location>
        <begin position="411"/>
        <end position="435"/>
    </location>
</feature>
<dbReference type="eggNOG" id="ENOG502T89K">
    <property type="taxonomic scope" value="Eukaryota"/>
</dbReference>
<feature type="region of interest" description="Disordered" evidence="1">
    <location>
        <begin position="93"/>
        <end position="149"/>
    </location>
</feature>
<dbReference type="Proteomes" id="UP000266841">
    <property type="component" value="Unassembled WGS sequence"/>
</dbReference>
<feature type="compositionally biased region" description="Polar residues" evidence="1">
    <location>
        <begin position="267"/>
        <end position="278"/>
    </location>
</feature>
<reference evidence="2 3" key="1">
    <citation type="journal article" date="2012" name="Genome Biol.">
        <title>Genome and low-iron response of an oceanic diatom adapted to chronic iron limitation.</title>
        <authorList>
            <person name="Lommer M."/>
            <person name="Specht M."/>
            <person name="Roy A.S."/>
            <person name="Kraemer L."/>
            <person name="Andreson R."/>
            <person name="Gutowska M.A."/>
            <person name="Wolf J."/>
            <person name="Bergner S.V."/>
            <person name="Schilhabel M.B."/>
            <person name="Klostermeier U.C."/>
            <person name="Beiko R.G."/>
            <person name="Rosenstiel P."/>
            <person name="Hippler M."/>
            <person name="Laroche J."/>
        </authorList>
    </citation>
    <scope>NUCLEOTIDE SEQUENCE [LARGE SCALE GENOMIC DNA]</scope>
    <source>
        <strain evidence="2 3">CCMP1005</strain>
    </source>
</reference>
<feature type="compositionally biased region" description="Low complexity" evidence="1">
    <location>
        <begin position="559"/>
        <end position="568"/>
    </location>
</feature>
<dbReference type="EMBL" id="AGNL01012712">
    <property type="protein sequence ID" value="EJK67726.1"/>
    <property type="molecule type" value="Genomic_DNA"/>
</dbReference>
<gene>
    <name evidence="2" type="ORF">THAOC_11205</name>
</gene>
<sequence>MVFSTLFCWPLTPERPSPSPSAPLLRDEDRHEPPDGRTSRTQVKQETKFRTHVSGVCNSTRKASSVFTWMSDRRTVQQDLARRRRVLWPSASDETGRKLDGNLKNDSEKRFRCDGMERETPTGQQDNRPRSRRPSSPRSQSSGSCGRAGTSRKDVFIGFVAFEKHGARRSTSTCKSIHHLYHDNYVEANTLDEAAKSIELLSQDRSKPRRVSSGTRLFVIGSHKSHIAHRKQPTFAIAMCPSSSPTILHSMPSIQDDARADDDSVNTKKSSNQTLSSASSFATIDSTNLVDLNNHAARILQAEGLLVSSTGGSEKTTMTLSKKQSRRMRTSGKQRASDSLAFSPDNFFAAPTMSDNEVGNATNRSPTRTSGERKIGSPTSVIPAVNSVARPSTLKASNIIRPSKTLVSIEEQYSQSLDGSDDSSNDIREKFSPSISVEDESKSLATEFAKSHAKSPLDRLHDLINGSFCVSKETLINQIQNQCTEENLVDDIWEESVIDDVVDALVEEDSDYDDDTCSGTFATYDDEDTYASSLHSSQGRLRRGRSLTARHGYNSDGESVSPRVSRSRSTLDSSGTSNRRTKSRRYPDADDASGEDITVAESVLSQDHSTWKSMTNAATTGEEDASNEGSKSSTKAVLESSKYPRESSAAEGYFKKLLTVGIQLHVHNSDSKRQGKMTLAFGSRSNGRFDHPQLVWSGFDETKSVDLFDIVSIRKPTPFELDNHPHAAPAHCFFIETSSASGCNILFEAVDEIQTRRVMSGLAHIVGKLARWIVAGDDSWVSQTMLANIGSVDTVESSVPSAMVDVTNHLVQTAKSQRQLSKLQRDALKMMAKKKRRP</sequence>
<feature type="compositionally biased region" description="Polar residues" evidence="1">
    <location>
        <begin position="353"/>
        <end position="369"/>
    </location>
</feature>